<keyword evidence="7 8" id="KW-0472">Membrane</keyword>
<feature type="binding site" evidence="8">
    <location>
        <position position="612"/>
    </location>
    <ligand>
        <name>S-methyl-5'-thioadenosine</name>
        <dbReference type="ChEBI" id="CHEBI:17509"/>
    </ligand>
</feature>
<dbReference type="EC" id="2.5.1.16" evidence="8"/>
<evidence type="ECO:0000259" key="10">
    <source>
        <dbReference type="PROSITE" id="PS50850"/>
    </source>
</evidence>
<feature type="transmembrane region" description="Helical" evidence="8">
    <location>
        <begin position="288"/>
        <end position="306"/>
    </location>
</feature>
<evidence type="ECO:0000256" key="7">
    <source>
        <dbReference type="ARBA" id="ARBA00023136"/>
    </source>
</evidence>
<evidence type="ECO:0000259" key="11">
    <source>
        <dbReference type="PROSITE" id="PS51006"/>
    </source>
</evidence>
<dbReference type="InterPro" id="IPR020846">
    <property type="entry name" value="MFS_dom"/>
</dbReference>
<comment type="function">
    <text evidence="8">Catalyzes the irreversible transfer of a propylamine group from the amino donor S-adenosylmethioninamine (decarboxy-AdoMet) to putrescine (1,4-diaminobutane) to yield spermidine.</text>
</comment>
<evidence type="ECO:0000256" key="3">
    <source>
        <dbReference type="ARBA" id="ARBA00022692"/>
    </source>
</evidence>
<feature type="transmembrane region" description="Helical" evidence="8">
    <location>
        <begin position="206"/>
        <end position="230"/>
    </location>
</feature>
<comment type="caution">
    <text evidence="8">Lacks conserved residue(s) required for the propagation of feature annotation.</text>
</comment>
<feature type="domain" description="PABS" evidence="11">
    <location>
        <begin position="508"/>
        <end position="749"/>
    </location>
</feature>
<keyword evidence="2 8" id="KW-0808">Transferase</keyword>
<comment type="subunit">
    <text evidence="8">Homodimer or homotetramer.</text>
</comment>
<dbReference type="EMBL" id="QZKU01000053">
    <property type="protein sequence ID" value="RJP22823.1"/>
    <property type="molecule type" value="Genomic_DNA"/>
</dbReference>
<keyword evidence="4 8" id="KW-1133">Transmembrane helix</keyword>
<evidence type="ECO:0000256" key="2">
    <source>
        <dbReference type="ARBA" id="ARBA00022679"/>
    </source>
</evidence>
<keyword evidence="3 8" id="KW-0812">Transmembrane</keyword>
<dbReference type="InterPro" id="IPR011701">
    <property type="entry name" value="MFS"/>
</dbReference>
<dbReference type="PANTHER" id="PTHR11558:SF11">
    <property type="entry name" value="SPERMIDINE SYNTHASE"/>
    <property type="match status" value="1"/>
</dbReference>
<dbReference type="InterPro" id="IPR029063">
    <property type="entry name" value="SAM-dependent_MTases_sf"/>
</dbReference>
<feature type="transmembrane region" description="Helical" evidence="8">
    <location>
        <begin position="469"/>
        <end position="488"/>
    </location>
</feature>
<feature type="transmembrane region" description="Helical" evidence="8">
    <location>
        <begin position="438"/>
        <end position="463"/>
    </location>
</feature>
<comment type="similarity">
    <text evidence="1 8">Belongs to the spermidine/spermine synthase family.</text>
</comment>
<dbReference type="GO" id="GO:0022857">
    <property type="term" value="F:transmembrane transporter activity"/>
    <property type="evidence" value="ECO:0007669"/>
    <property type="project" value="InterPro"/>
</dbReference>
<dbReference type="SUPFAM" id="SSF103473">
    <property type="entry name" value="MFS general substrate transporter"/>
    <property type="match status" value="1"/>
</dbReference>
<dbReference type="InterPro" id="IPR036259">
    <property type="entry name" value="MFS_trans_sf"/>
</dbReference>
<feature type="transmembrane region" description="Helical" evidence="8">
    <location>
        <begin position="121"/>
        <end position="141"/>
    </location>
</feature>
<dbReference type="Gene3D" id="1.25.40.10">
    <property type="entry name" value="Tetratricopeptide repeat domain"/>
    <property type="match status" value="1"/>
</dbReference>
<evidence type="ECO:0000256" key="5">
    <source>
        <dbReference type="ARBA" id="ARBA00023066"/>
    </source>
</evidence>
<feature type="binding site" evidence="8">
    <location>
        <begin position="643"/>
        <end position="644"/>
    </location>
    <ligand>
        <name>S-methyl-5'-thioadenosine</name>
        <dbReference type="ChEBI" id="CHEBI:17509"/>
    </ligand>
</feature>
<dbReference type="PROSITE" id="PS50850">
    <property type="entry name" value="MFS"/>
    <property type="match status" value="1"/>
</dbReference>
<comment type="subcellular location">
    <subcellularLocation>
        <location evidence="8">Cell membrane</location>
        <topology evidence="8">Multi-pass membrane protein</topology>
    </subcellularLocation>
</comment>
<reference evidence="12 13" key="1">
    <citation type="journal article" date="2017" name="ISME J.">
        <title>Energy and carbon metabolisms in a deep terrestrial subsurface fluid microbial community.</title>
        <authorList>
            <person name="Momper L."/>
            <person name="Jungbluth S.P."/>
            <person name="Lee M.D."/>
            <person name="Amend J.P."/>
        </authorList>
    </citation>
    <scope>NUCLEOTIDE SEQUENCE [LARGE SCALE GENOMIC DNA]</scope>
    <source>
        <strain evidence="12">SURF_5</strain>
    </source>
</reference>
<feature type="active site" description="Proton acceptor" evidence="8 9">
    <location>
        <position position="661"/>
    </location>
</feature>
<dbReference type="GO" id="GO:0004766">
    <property type="term" value="F:spermidine synthase activity"/>
    <property type="evidence" value="ECO:0007669"/>
    <property type="project" value="UniProtKB-UniRule"/>
</dbReference>
<keyword evidence="8" id="KW-1003">Cell membrane</keyword>
<feature type="transmembrane region" description="Helical" evidence="8">
    <location>
        <begin position="236"/>
        <end position="257"/>
    </location>
</feature>
<feature type="transmembrane region" description="Helical" evidence="8">
    <location>
        <begin position="312"/>
        <end position="340"/>
    </location>
</feature>
<dbReference type="InterPro" id="IPR011990">
    <property type="entry name" value="TPR-like_helical_dom_sf"/>
</dbReference>
<dbReference type="InterPro" id="IPR030374">
    <property type="entry name" value="PABS"/>
</dbReference>
<protein>
    <recommendedName>
        <fullName evidence="8">Polyamine aminopropyltransferase</fullName>
    </recommendedName>
    <alternativeName>
        <fullName evidence="8">Putrescine aminopropyltransferase</fullName>
        <shortName evidence="8">PAPT</shortName>
    </alternativeName>
    <alternativeName>
        <fullName evidence="8">Spermidine synthase</fullName>
        <shortName evidence="8">SPDS</shortName>
        <shortName evidence="8">SPDSY</shortName>
        <ecNumber evidence="8">2.5.1.16</ecNumber>
    </alternativeName>
</protein>
<feature type="transmembrane region" description="Helical" evidence="8">
    <location>
        <begin position="83"/>
        <end position="109"/>
    </location>
</feature>
<evidence type="ECO:0000256" key="9">
    <source>
        <dbReference type="PROSITE-ProRule" id="PRU00354"/>
    </source>
</evidence>
<evidence type="ECO:0000256" key="8">
    <source>
        <dbReference type="HAMAP-Rule" id="MF_00198"/>
    </source>
</evidence>
<evidence type="ECO:0000256" key="6">
    <source>
        <dbReference type="ARBA" id="ARBA00023115"/>
    </source>
</evidence>
<accession>A0A3A4NQH5</accession>
<feature type="transmembrane region" description="Helical" evidence="8">
    <location>
        <begin position="56"/>
        <end position="77"/>
    </location>
</feature>
<dbReference type="PANTHER" id="PTHR11558">
    <property type="entry name" value="SPERMIDINE/SPERMINE SYNTHASE"/>
    <property type="match status" value="1"/>
</dbReference>
<sequence length="975" mass="108309">MTALAGNGATLPEILACGNSKREEGAVVNSPQACLVAGRKDIGAEVASSTATTEKLFVFLLFFFSGASGLIYQVAWVRMFTHIFGSTTIAVSTVLAAFMAGLALGSYVFGVVADRYKRQSLLFYGILEGAIGAYAFALPHLLSSVESLHVAIYRNYEPGSWLFILIRFVICLVILLLPTTMMGATLPLLAKFLVRQFKTVGRGLGILYATNTAGAVIGCYLAGFHLIASLGVTRTMHVAVLVNLVIMGAACLAHFLYVRVANEDTMGGEAAPVAERPLENYDSGKSRIIVFCFALAGFASLCYEVLWTRALVFFMGFSTYAFSAMLTTFLLGLALGSFLFSRIADKSNDRYFLFFKIEAVIGLWGILSIPLFTWAFYKLQERWEYYVNIDLSWEYTFHYKFLKAFLVMILPTTLMGAAFPVVCRIFTSDLKKLGRDVAAVYSANTVGAIVGSAAAGLVIIPLLGTQKGIVLIGAVNILIAMVALFMSTIPARRKALALAATGGAAAIVLIFSSRDVVLRAPWEQWESLLFYEEDSMALVKVFRTEDGRTVLSIDGDTLAGTGEIMQTNQKMLAHLPMLLHDDPRTVLIVGFGAGGTSYSMSLYQPDRIDCVEFVPSVLKAAPFFDEVNHGVLSSPIYNVTLDDGRTFLLTSEDTYDVLSVDTIDPKHYGSSNLYSRDFYELCRQRLNPDGIMVQWLPFSWLTCRELSAVFASFASVFEYPTLWFNRHFTYFLMVGSNHELEIDYQRLSERMSDAQIADDLRVIHLTDPAQFLYCFAADTDAFRQLASEAPKLNTYDMPVLEFFKYNAGETVRCQPLIERKGMPKLTNLGKTPEEEALVRKKIEDHLNIANYIILTLHCDEAKEAVQRWRYNQAALKLNPSDVVARWLLPYSEVLLRKQQERIVASIREKPSPDRFSLLADFYYQLGEFAPAIAVMEEGLQSFPDSSEMRLQLADYYETIGNSKAASLHRKAALTN</sequence>
<dbReference type="GO" id="GO:0005829">
    <property type="term" value="C:cytosol"/>
    <property type="evidence" value="ECO:0007669"/>
    <property type="project" value="TreeGrafter"/>
</dbReference>
<dbReference type="Gene3D" id="1.20.1250.20">
    <property type="entry name" value="MFS general substrate transporter like domains"/>
    <property type="match status" value="2"/>
</dbReference>
<dbReference type="Pfam" id="PF07690">
    <property type="entry name" value="MFS_1"/>
    <property type="match status" value="1"/>
</dbReference>
<evidence type="ECO:0000256" key="1">
    <source>
        <dbReference type="ARBA" id="ARBA00007867"/>
    </source>
</evidence>
<feature type="transmembrane region" description="Helical" evidence="8">
    <location>
        <begin position="401"/>
        <end position="426"/>
    </location>
</feature>
<dbReference type="PROSITE" id="PS51006">
    <property type="entry name" value="PABS_2"/>
    <property type="match status" value="1"/>
</dbReference>
<dbReference type="CDD" id="cd02440">
    <property type="entry name" value="AdoMet_MTases"/>
    <property type="match status" value="1"/>
</dbReference>
<evidence type="ECO:0000313" key="12">
    <source>
        <dbReference type="EMBL" id="RJP22823.1"/>
    </source>
</evidence>
<dbReference type="HAMAP" id="MF_00198">
    <property type="entry name" value="Spermidine_synth"/>
    <property type="match status" value="1"/>
</dbReference>
<name>A0A3A4NQH5_ABYX5</name>
<comment type="caution">
    <text evidence="12">The sequence shown here is derived from an EMBL/GenBank/DDBJ whole genome shotgun (WGS) entry which is preliminary data.</text>
</comment>
<keyword evidence="5 8" id="KW-0745">Spermidine biosynthesis</keyword>
<evidence type="ECO:0000313" key="13">
    <source>
        <dbReference type="Proteomes" id="UP000265882"/>
    </source>
</evidence>
<dbReference type="Gene3D" id="3.40.50.150">
    <property type="entry name" value="Vaccinia Virus protein VP39"/>
    <property type="match status" value="1"/>
</dbReference>
<dbReference type="InterPro" id="IPR001045">
    <property type="entry name" value="Spermi_synthase"/>
</dbReference>
<dbReference type="UniPathway" id="UPA00248">
    <property type="reaction ID" value="UER00314"/>
</dbReference>
<proteinExistence type="inferred from homology"/>
<gene>
    <name evidence="8" type="primary">speE</name>
    <name evidence="12" type="ORF">C4520_07290</name>
</gene>
<dbReference type="GO" id="GO:0008295">
    <property type="term" value="P:spermidine biosynthetic process"/>
    <property type="evidence" value="ECO:0007669"/>
    <property type="project" value="UniProtKB-UniRule"/>
</dbReference>
<evidence type="ECO:0000256" key="4">
    <source>
        <dbReference type="ARBA" id="ARBA00022989"/>
    </source>
</evidence>
<dbReference type="Pfam" id="PF01564">
    <property type="entry name" value="Spermine_synth"/>
    <property type="match status" value="1"/>
</dbReference>
<dbReference type="GO" id="GO:0005886">
    <property type="term" value="C:plasma membrane"/>
    <property type="evidence" value="ECO:0007669"/>
    <property type="project" value="UniProtKB-SubCell"/>
</dbReference>
<comment type="catalytic activity">
    <reaction evidence="8">
        <text>S-adenosyl 3-(methylsulfanyl)propylamine + putrescine = S-methyl-5'-thioadenosine + spermidine + H(+)</text>
        <dbReference type="Rhea" id="RHEA:12721"/>
        <dbReference type="ChEBI" id="CHEBI:15378"/>
        <dbReference type="ChEBI" id="CHEBI:17509"/>
        <dbReference type="ChEBI" id="CHEBI:57443"/>
        <dbReference type="ChEBI" id="CHEBI:57834"/>
        <dbReference type="ChEBI" id="CHEBI:326268"/>
        <dbReference type="EC" id="2.5.1.16"/>
    </reaction>
</comment>
<dbReference type="Proteomes" id="UP000265882">
    <property type="component" value="Unassembled WGS sequence"/>
</dbReference>
<feature type="transmembrane region" description="Helical" evidence="8">
    <location>
        <begin position="495"/>
        <end position="512"/>
    </location>
</feature>
<dbReference type="NCBIfam" id="NF037959">
    <property type="entry name" value="MFS_SpdSyn"/>
    <property type="match status" value="2"/>
</dbReference>
<dbReference type="AlphaFoldDB" id="A0A3A4NQH5"/>
<feature type="transmembrane region" description="Helical" evidence="8">
    <location>
        <begin position="352"/>
        <end position="377"/>
    </location>
</feature>
<dbReference type="SUPFAM" id="SSF48452">
    <property type="entry name" value="TPR-like"/>
    <property type="match status" value="1"/>
</dbReference>
<keyword evidence="6 8" id="KW-0620">Polyamine biosynthesis</keyword>
<feature type="transmembrane region" description="Helical" evidence="8">
    <location>
        <begin position="161"/>
        <end position="194"/>
    </location>
</feature>
<feature type="domain" description="Major facilitator superfamily (MFS) profile" evidence="10">
    <location>
        <begin position="54"/>
        <end position="491"/>
    </location>
</feature>
<comment type="pathway">
    <text evidence="8">Amine and polyamine biosynthesis; spermidine biosynthesis; spermidine from putrescine: step 1/1.</text>
</comment>
<organism evidence="12 13">
    <name type="scientific">Abyssobacteria bacterium (strain SURF_5)</name>
    <dbReference type="NCBI Taxonomy" id="2093360"/>
    <lineage>
        <taxon>Bacteria</taxon>
        <taxon>Pseudomonadati</taxon>
        <taxon>Candidatus Hydrogenedentota</taxon>
        <taxon>Candidatus Abyssobacteria</taxon>
    </lineage>
</organism>
<dbReference type="SUPFAM" id="SSF53335">
    <property type="entry name" value="S-adenosyl-L-methionine-dependent methyltransferases"/>
    <property type="match status" value="1"/>
</dbReference>